<dbReference type="Proteomes" id="UP000799753">
    <property type="component" value="Unassembled WGS sequence"/>
</dbReference>
<dbReference type="Gene3D" id="3.40.50.300">
    <property type="entry name" value="P-loop containing nucleotide triphosphate hydrolases"/>
    <property type="match status" value="1"/>
</dbReference>
<feature type="domain" description="Nephrocystin 3-like N-terminal" evidence="3">
    <location>
        <begin position="30"/>
        <end position="202"/>
    </location>
</feature>
<feature type="region of interest" description="Disordered" evidence="2">
    <location>
        <begin position="207"/>
        <end position="238"/>
    </location>
</feature>
<name>A0A6A6RM76_9PLEO</name>
<evidence type="ECO:0000256" key="2">
    <source>
        <dbReference type="SAM" id="MobiDB-lite"/>
    </source>
</evidence>
<evidence type="ECO:0000313" key="5">
    <source>
        <dbReference type="Proteomes" id="UP000799753"/>
    </source>
</evidence>
<reference evidence="4" key="1">
    <citation type="journal article" date="2020" name="Stud. Mycol.">
        <title>101 Dothideomycetes genomes: a test case for predicting lifestyles and emergence of pathogens.</title>
        <authorList>
            <person name="Haridas S."/>
            <person name="Albert R."/>
            <person name="Binder M."/>
            <person name="Bloem J."/>
            <person name="Labutti K."/>
            <person name="Salamov A."/>
            <person name="Andreopoulos B."/>
            <person name="Baker S."/>
            <person name="Barry K."/>
            <person name="Bills G."/>
            <person name="Bluhm B."/>
            <person name="Cannon C."/>
            <person name="Castanera R."/>
            <person name="Culley D."/>
            <person name="Daum C."/>
            <person name="Ezra D."/>
            <person name="Gonzalez J."/>
            <person name="Henrissat B."/>
            <person name="Kuo A."/>
            <person name="Liang C."/>
            <person name="Lipzen A."/>
            <person name="Lutzoni F."/>
            <person name="Magnuson J."/>
            <person name="Mondo S."/>
            <person name="Nolan M."/>
            <person name="Ohm R."/>
            <person name="Pangilinan J."/>
            <person name="Park H.-J."/>
            <person name="Ramirez L."/>
            <person name="Alfaro M."/>
            <person name="Sun H."/>
            <person name="Tritt A."/>
            <person name="Yoshinaga Y."/>
            <person name="Zwiers L.-H."/>
            <person name="Turgeon B."/>
            <person name="Goodwin S."/>
            <person name="Spatafora J."/>
            <person name="Crous P."/>
            <person name="Grigoriev I."/>
        </authorList>
    </citation>
    <scope>NUCLEOTIDE SEQUENCE</scope>
    <source>
        <strain evidence="4">CBS 473.64</strain>
    </source>
</reference>
<dbReference type="SUPFAM" id="SSF52540">
    <property type="entry name" value="P-loop containing nucleoside triphosphate hydrolases"/>
    <property type="match status" value="1"/>
</dbReference>
<gene>
    <name evidence="4" type="ORF">P280DRAFT_510725</name>
</gene>
<keyword evidence="1" id="KW-0677">Repeat</keyword>
<protein>
    <recommendedName>
        <fullName evidence="3">Nephrocystin 3-like N-terminal domain-containing protein</fullName>
    </recommendedName>
</protein>
<dbReference type="OrthoDB" id="3885310at2759"/>
<proteinExistence type="predicted"/>
<dbReference type="EMBL" id="MU006800">
    <property type="protein sequence ID" value="KAF2636217.1"/>
    <property type="molecule type" value="Genomic_DNA"/>
</dbReference>
<dbReference type="InterPro" id="IPR056884">
    <property type="entry name" value="NPHP3-like_N"/>
</dbReference>
<accession>A0A6A6RM76</accession>
<organism evidence="4 5">
    <name type="scientific">Massarina eburnea CBS 473.64</name>
    <dbReference type="NCBI Taxonomy" id="1395130"/>
    <lineage>
        <taxon>Eukaryota</taxon>
        <taxon>Fungi</taxon>
        <taxon>Dikarya</taxon>
        <taxon>Ascomycota</taxon>
        <taxon>Pezizomycotina</taxon>
        <taxon>Dothideomycetes</taxon>
        <taxon>Pleosporomycetidae</taxon>
        <taxon>Pleosporales</taxon>
        <taxon>Massarineae</taxon>
        <taxon>Massarinaceae</taxon>
        <taxon>Massarina</taxon>
    </lineage>
</organism>
<dbReference type="Pfam" id="PF24883">
    <property type="entry name" value="NPHP3_N"/>
    <property type="match status" value="1"/>
</dbReference>
<feature type="compositionally biased region" description="Acidic residues" evidence="2">
    <location>
        <begin position="222"/>
        <end position="238"/>
    </location>
</feature>
<feature type="compositionally biased region" description="Basic and acidic residues" evidence="2">
    <location>
        <begin position="211"/>
        <end position="221"/>
    </location>
</feature>
<dbReference type="AlphaFoldDB" id="A0A6A6RM76"/>
<dbReference type="InterPro" id="IPR027417">
    <property type="entry name" value="P-loop_NTPase"/>
</dbReference>
<dbReference type="PANTHER" id="PTHR10039">
    <property type="entry name" value="AMELOGENIN"/>
    <property type="match status" value="1"/>
</dbReference>
<evidence type="ECO:0000256" key="1">
    <source>
        <dbReference type="ARBA" id="ARBA00022737"/>
    </source>
</evidence>
<evidence type="ECO:0000313" key="4">
    <source>
        <dbReference type="EMBL" id="KAF2636217.1"/>
    </source>
</evidence>
<evidence type="ECO:0000259" key="3">
    <source>
        <dbReference type="Pfam" id="PF24883"/>
    </source>
</evidence>
<sequence>MDSPTKQEWTHAALSVTHGLSSDIYRNLFENFFEHPVFVRWSGEFVDWVLYCVGDPGAGKTTLAALVTRRLRQRFECAGFPVIPIFVQEDVTQYDHEFLEDFMHLVYQSLGKWESFSEDQSNNVYREYIRVRFGTDEDCGVNRKLVLIREALYRRLKARGNDTRIFLIIDGMDLCSQTLLLLLEAELSQLRSAGVSMLRTSRIPGLVQEPSRCDHPKHTENEENEEDDEDGDDDAEPLGEFDRSVVQMFYSCENCLSILCLPCKAAERTCASGTCAKNGPMRELYDHVNYTLSIPDEDMEAYLAWSLEREHGNLKLNSSVTRMPPHSSLGLSIRKDKDPEIAKAIIDEIRGLSSGHIATAKARLELVHGARSIEEVFQNRYLLPANILSMFDAAINAIEHQDPMNRSLGLKAIAAVGRDPDGIEVTSLQKLLNQPDRTKVSSSEEILRATRGLLMASVHFGPPSFHMFSTTFDNYVFDRHGGNLRRIRRGGFQSIVHCS</sequence>
<keyword evidence="5" id="KW-1185">Reference proteome</keyword>